<dbReference type="Pfam" id="PF02519">
    <property type="entry name" value="Auxin_inducible"/>
    <property type="match status" value="1"/>
</dbReference>
<accession>W9QMN2</accession>
<evidence type="ECO:0000313" key="4">
    <source>
        <dbReference type="Proteomes" id="UP000030645"/>
    </source>
</evidence>
<evidence type="ECO:0000313" key="3">
    <source>
        <dbReference type="EMBL" id="EXB43114.1"/>
    </source>
</evidence>
<dbReference type="PANTHER" id="PTHR31374">
    <property type="entry name" value="AUXIN-INDUCED PROTEIN-LIKE-RELATED"/>
    <property type="match status" value="1"/>
</dbReference>
<dbReference type="Proteomes" id="UP000030645">
    <property type="component" value="Unassembled WGS sequence"/>
</dbReference>
<dbReference type="EMBL" id="KE343830">
    <property type="protein sequence ID" value="EXB43114.1"/>
    <property type="molecule type" value="Genomic_DNA"/>
</dbReference>
<dbReference type="KEGG" id="mnt:21386150"/>
<organism evidence="3 4">
    <name type="scientific">Morus notabilis</name>
    <dbReference type="NCBI Taxonomy" id="981085"/>
    <lineage>
        <taxon>Eukaryota</taxon>
        <taxon>Viridiplantae</taxon>
        <taxon>Streptophyta</taxon>
        <taxon>Embryophyta</taxon>
        <taxon>Tracheophyta</taxon>
        <taxon>Spermatophyta</taxon>
        <taxon>Magnoliopsida</taxon>
        <taxon>eudicotyledons</taxon>
        <taxon>Gunneridae</taxon>
        <taxon>Pentapetalae</taxon>
        <taxon>rosids</taxon>
        <taxon>fabids</taxon>
        <taxon>Rosales</taxon>
        <taxon>Moraceae</taxon>
        <taxon>Moreae</taxon>
        <taxon>Morus</taxon>
    </lineage>
</organism>
<name>W9QMN2_9ROSA</name>
<dbReference type="OrthoDB" id="1164367at2759"/>
<dbReference type="GO" id="GO:0009733">
    <property type="term" value="P:response to auxin"/>
    <property type="evidence" value="ECO:0007669"/>
    <property type="project" value="InterPro"/>
</dbReference>
<protein>
    <submittedName>
        <fullName evidence="3">Uncharacterized protein</fullName>
    </submittedName>
</protein>
<dbReference type="eggNOG" id="ENOG502S2B3">
    <property type="taxonomic scope" value="Eukaryota"/>
</dbReference>
<evidence type="ECO:0000256" key="2">
    <source>
        <dbReference type="SAM" id="MobiDB-lite"/>
    </source>
</evidence>
<dbReference type="PANTHER" id="PTHR31374:SF15">
    <property type="entry name" value="AUXIN-RESPONSIVE PROTEIN SAUR32-LIKE"/>
    <property type="match status" value="1"/>
</dbReference>
<feature type="compositionally biased region" description="Basic residues" evidence="2">
    <location>
        <begin position="27"/>
        <end position="46"/>
    </location>
</feature>
<dbReference type="STRING" id="981085.W9QMN2"/>
<dbReference type="InterPro" id="IPR003676">
    <property type="entry name" value="SAUR_fam"/>
</dbReference>
<reference evidence="4" key="1">
    <citation type="submission" date="2013-01" db="EMBL/GenBank/DDBJ databases">
        <title>Draft Genome Sequence of a Mulberry Tree, Morus notabilis C.K. Schneid.</title>
        <authorList>
            <person name="He N."/>
            <person name="Zhao S."/>
        </authorList>
    </citation>
    <scope>NUCLEOTIDE SEQUENCE</scope>
</reference>
<sequence>MTISASEQDKHHHMIMNFHLQIPHIHLHHHHHHQHHDQKKDHHHHQELKGIPKGCLAVMVGSQGEEQQRFVIPVIYINHPLFMQLLKEAEEEYGFDQKGPITIPCHVEEFRTVQGIIDKENSIHHHHHHHQHHKRCFRVWSLHPE</sequence>
<dbReference type="AlphaFoldDB" id="W9QMN2"/>
<gene>
    <name evidence="3" type="ORF">L484_002582</name>
</gene>
<keyword evidence="4" id="KW-1185">Reference proteome</keyword>
<evidence type="ECO:0000256" key="1">
    <source>
        <dbReference type="ARBA" id="ARBA00006974"/>
    </source>
</evidence>
<feature type="region of interest" description="Disordered" evidence="2">
    <location>
        <begin position="27"/>
        <end position="48"/>
    </location>
</feature>
<proteinExistence type="inferred from homology"/>
<comment type="similarity">
    <text evidence="1">Belongs to the ARG7 family.</text>
</comment>